<dbReference type="InterPro" id="IPR013320">
    <property type="entry name" value="ConA-like_dom_sf"/>
</dbReference>
<dbReference type="Gene3D" id="2.60.120.200">
    <property type="match status" value="1"/>
</dbReference>
<dbReference type="Gramene" id="XM_028391586.1">
    <property type="protein sequence ID" value="XP_028247387.1"/>
    <property type="gene ID" value="LOC114424752"/>
</dbReference>
<evidence type="ECO:0000313" key="6">
    <source>
        <dbReference type="EMBL" id="RZB95607.1"/>
    </source>
</evidence>
<keyword evidence="7" id="KW-1185">Reference proteome</keyword>
<dbReference type="Pfam" id="PF00139">
    <property type="entry name" value="Lectin_legB"/>
    <property type="match status" value="1"/>
</dbReference>
<sequence>MVSAAPKAMVVPLSNLNFPYHHFLVMLLSIFFLLIIPYASALSFNFTSFDPNDKSIIYEGSANPVAPTIQLTRNQMDKNMIGSIGRATYCQPMHLWDKATGNLTDFTIHFSFVIDSRNRSKYGDGMAFFLAPAGLKIPNATKGGSLGLTLDNQRLNSTDNPFVAVEFDIYKNPYDPPGEHVGIDINSLRSVANVTWLADIKEVKLNEAWISYNSSSLNLSVVLNVFNNDTDHTIQQQYLSAKVDRRLYLPELVTFGFSAATGNATAIHSVNSWILAQLWQHKKT</sequence>
<evidence type="ECO:0000256" key="2">
    <source>
        <dbReference type="ARBA" id="ARBA00022734"/>
    </source>
</evidence>
<proteinExistence type="inferred from homology"/>
<name>A0A0B2SPU1_GLYSO</name>
<keyword evidence="3" id="KW-0472">Membrane</keyword>
<keyword evidence="3" id="KW-0812">Transmembrane</keyword>
<dbReference type="AlphaFoldDB" id="A0A0B2SPU1"/>
<dbReference type="InterPro" id="IPR016363">
    <property type="entry name" value="L-lectin"/>
</dbReference>
<dbReference type="GO" id="GO:0030246">
    <property type="term" value="F:carbohydrate binding"/>
    <property type="evidence" value="ECO:0007669"/>
    <property type="project" value="UniProtKB-KW"/>
</dbReference>
<organism evidence="5">
    <name type="scientific">Glycine soja</name>
    <name type="common">Wild soybean</name>
    <dbReference type="NCBI Taxonomy" id="3848"/>
    <lineage>
        <taxon>Eukaryota</taxon>
        <taxon>Viridiplantae</taxon>
        <taxon>Streptophyta</taxon>
        <taxon>Embryophyta</taxon>
        <taxon>Tracheophyta</taxon>
        <taxon>Spermatophyta</taxon>
        <taxon>Magnoliopsida</taxon>
        <taxon>eudicotyledons</taxon>
        <taxon>Gunneridae</taxon>
        <taxon>Pentapetalae</taxon>
        <taxon>rosids</taxon>
        <taxon>fabids</taxon>
        <taxon>Fabales</taxon>
        <taxon>Fabaceae</taxon>
        <taxon>Papilionoideae</taxon>
        <taxon>50 kb inversion clade</taxon>
        <taxon>NPAAA clade</taxon>
        <taxon>indigoferoid/millettioid clade</taxon>
        <taxon>Phaseoleae</taxon>
        <taxon>Glycine</taxon>
        <taxon>Glycine subgen. Soja</taxon>
    </lineage>
</organism>
<reference evidence="5" key="1">
    <citation type="submission" date="2014-07" db="EMBL/GenBank/DDBJ databases">
        <title>Identification of a novel salt tolerance gene in wild soybean by whole-genome sequencing.</title>
        <authorList>
            <person name="Lam H.-M."/>
            <person name="Qi X."/>
            <person name="Li M.-W."/>
            <person name="Liu X."/>
            <person name="Xie M."/>
            <person name="Ni M."/>
            <person name="Xu X."/>
        </authorList>
    </citation>
    <scope>NUCLEOTIDE SEQUENCE [LARGE SCALE GENOMIC DNA]</scope>
    <source>
        <tissue evidence="5">Root</tissue>
    </source>
</reference>
<protein>
    <submittedName>
        <fullName evidence="5">Agglutinin-2</fullName>
    </submittedName>
</protein>
<feature type="domain" description="Legume lectin" evidence="4">
    <location>
        <begin position="42"/>
        <end position="275"/>
    </location>
</feature>
<dbReference type="Proteomes" id="UP000053555">
    <property type="component" value="Unassembled WGS sequence"/>
</dbReference>
<dbReference type="SUPFAM" id="SSF49899">
    <property type="entry name" value="Concanavalin A-like lectins/glucanases"/>
    <property type="match status" value="1"/>
</dbReference>
<dbReference type="EMBL" id="KN641448">
    <property type="protein sequence ID" value="KHN46237.1"/>
    <property type="molecule type" value="Genomic_DNA"/>
</dbReference>
<dbReference type="InterPro" id="IPR050258">
    <property type="entry name" value="Leguminous_Lectin"/>
</dbReference>
<feature type="transmembrane region" description="Helical" evidence="3">
    <location>
        <begin position="20"/>
        <end position="39"/>
    </location>
</feature>
<dbReference type="PANTHER" id="PTHR32401">
    <property type="entry name" value="CONCANAVALIN A-LIKE LECTIN FAMILY PROTEIN"/>
    <property type="match status" value="1"/>
</dbReference>
<dbReference type="SMR" id="A0A0B2SPU1"/>
<dbReference type="EMBL" id="QZWG01000008">
    <property type="protein sequence ID" value="RZB95607.1"/>
    <property type="molecule type" value="Genomic_DNA"/>
</dbReference>
<evidence type="ECO:0000313" key="5">
    <source>
        <dbReference type="EMBL" id="KHN46237.1"/>
    </source>
</evidence>
<comment type="similarity">
    <text evidence="1">Belongs to the leguminous lectin family.</text>
</comment>
<evidence type="ECO:0000256" key="3">
    <source>
        <dbReference type="SAM" id="Phobius"/>
    </source>
</evidence>
<evidence type="ECO:0000256" key="1">
    <source>
        <dbReference type="ARBA" id="ARBA00007606"/>
    </source>
</evidence>
<keyword evidence="2" id="KW-0430">Lectin</keyword>
<evidence type="ECO:0000313" key="7">
    <source>
        <dbReference type="Proteomes" id="UP000289340"/>
    </source>
</evidence>
<dbReference type="PANTHER" id="PTHR32401:SF49">
    <property type="entry name" value="OS10G0129200 PROTEIN"/>
    <property type="match status" value="1"/>
</dbReference>
<evidence type="ECO:0000259" key="4">
    <source>
        <dbReference type="Pfam" id="PF00139"/>
    </source>
</evidence>
<dbReference type="Proteomes" id="UP000289340">
    <property type="component" value="Chromosome 8"/>
</dbReference>
<dbReference type="CDD" id="cd06899">
    <property type="entry name" value="lectin_legume_LecRK_Arcelin_ConA"/>
    <property type="match status" value="1"/>
</dbReference>
<gene>
    <name evidence="6" type="ORF">D0Y65_019800</name>
    <name evidence="5" type="ORF">glysoja_034565</name>
</gene>
<dbReference type="PIRSF" id="PIRSF002690">
    <property type="entry name" value="L-type_lectin_plant"/>
    <property type="match status" value="1"/>
</dbReference>
<dbReference type="InterPro" id="IPR001220">
    <property type="entry name" value="Legume_lectin_dom"/>
</dbReference>
<keyword evidence="3" id="KW-1133">Transmembrane helix</keyword>
<dbReference type="FunFam" id="2.60.120.200:FF:000103">
    <property type="entry name" value="L-type lectin-domain containing receptor kinase IX.1"/>
    <property type="match status" value="1"/>
</dbReference>
<accession>A0A0B2SPU1</accession>
<reference evidence="6 7" key="2">
    <citation type="submission" date="2018-09" db="EMBL/GenBank/DDBJ databases">
        <title>A high-quality reference genome of wild soybean provides a powerful tool to mine soybean genomes.</title>
        <authorList>
            <person name="Xie M."/>
            <person name="Chung C.Y.L."/>
            <person name="Li M.-W."/>
            <person name="Wong F.-L."/>
            <person name="Chan T.-F."/>
            <person name="Lam H.-M."/>
        </authorList>
    </citation>
    <scope>NUCLEOTIDE SEQUENCE [LARGE SCALE GENOMIC DNA]</scope>
    <source>
        <strain evidence="7">cv. W05</strain>
        <tissue evidence="6">Hypocotyl of etiolated seedlings</tissue>
    </source>
</reference>